<dbReference type="GO" id="GO:0015658">
    <property type="term" value="F:branched-chain amino acid transmembrane transporter activity"/>
    <property type="evidence" value="ECO:0007669"/>
    <property type="project" value="TreeGrafter"/>
</dbReference>
<evidence type="ECO:0000256" key="5">
    <source>
        <dbReference type="ARBA" id="ARBA00022840"/>
    </source>
</evidence>
<keyword evidence="3" id="KW-0472">Membrane</keyword>
<dbReference type="InterPro" id="IPR003593">
    <property type="entry name" value="AAA+_ATPase"/>
</dbReference>
<dbReference type="Gene3D" id="3.40.50.300">
    <property type="entry name" value="P-loop containing nucleotide triphosphate hydrolases"/>
    <property type="match status" value="1"/>
</dbReference>
<dbReference type="PANTHER" id="PTHR43820">
    <property type="entry name" value="HIGH-AFFINITY BRANCHED-CHAIN AMINO ACID TRANSPORT ATP-BINDING PROTEIN LIVF"/>
    <property type="match status" value="1"/>
</dbReference>
<proteinExistence type="inferred from homology"/>
<dbReference type="PANTHER" id="PTHR43820:SF4">
    <property type="entry name" value="HIGH-AFFINITY BRANCHED-CHAIN AMINO ACID TRANSPORT ATP-BINDING PROTEIN LIVF"/>
    <property type="match status" value="1"/>
</dbReference>
<evidence type="ECO:0000313" key="9">
    <source>
        <dbReference type="Proteomes" id="UP000216857"/>
    </source>
</evidence>
<evidence type="ECO:0000313" key="8">
    <source>
        <dbReference type="EMBL" id="OZI21156.1"/>
    </source>
</evidence>
<protein>
    <submittedName>
        <fullName evidence="8">ABC transporter ATP-binding protein</fullName>
    </submittedName>
</protein>
<dbReference type="GO" id="GO:0005524">
    <property type="term" value="F:ATP binding"/>
    <property type="evidence" value="ECO:0007669"/>
    <property type="project" value="UniProtKB-KW"/>
</dbReference>
<dbReference type="InterPro" id="IPR003439">
    <property type="entry name" value="ABC_transporter-like_ATP-bd"/>
</dbReference>
<keyword evidence="9" id="KW-1185">Reference proteome</keyword>
<evidence type="ECO:0000256" key="1">
    <source>
        <dbReference type="ARBA" id="ARBA00005417"/>
    </source>
</evidence>
<evidence type="ECO:0000256" key="6">
    <source>
        <dbReference type="ARBA" id="ARBA00022970"/>
    </source>
</evidence>
<accession>A0A261R827</accession>
<dbReference type="EMBL" id="NEVJ01000003">
    <property type="protein sequence ID" value="OZI21156.1"/>
    <property type="molecule type" value="Genomic_DNA"/>
</dbReference>
<keyword evidence="4" id="KW-0547">Nucleotide-binding</keyword>
<dbReference type="GO" id="GO:0016887">
    <property type="term" value="F:ATP hydrolysis activity"/>
    <property type="evidence" value="ECO:0007669"/>
    <property type="project" value="InterPro"/>
</dbReference>
<dbReference type="GO" id="GO:0015807">
    <property type="term" value="P:L-amino acid transport"/>
    <property type="evidence" value="ECO:0007669"/>
    <property type="project" value="TreeGrafter"/>
</dbReference>
<feature type="domain" description="ABC transporter" evidence="7">
    <location>
        <begin position="4"/>
        <end position="236"/>
    </location>
</feature>
<evidence type="ECO:0000256" key="3">
    <source>
        <dbReference type="ARBA" id="ARBA00022475"/>
    </source>
</evidence>
<evidence type="ECO:0000256" key="4">
    <source>
        <dbReference type="ARBA" id="ARBA00022741"/>
    </source>
</evidence>
<dbReference type="OrthoDB" id="9776369at2"/>
<keyword evidence="3" id="KW-1003">Cell membrane</keyword>
<sequence length="236" mass="25346">MSLLELRNLDVRYGRVAGTRALNLSIGEAETVALIGSNGAGKSSTLKAITGLVTGYGGDILWQGKSIKGMAASEVVKLGIGFSPEGRRVFPSLTVQENLKMGAFGRGGDRLAERMEQMFGYFPRLKERARQAAGSLSGGEQQMLAIGRALMSGPRLFLLDEPSLGLAPIIVERIGDILLEIQQREGLAFVLAEQNANWAMRVARRTAILQLGEKLFDDASAALLEDPKVQTAFLGV</sequence>
<dbReference type="InterPro" id="IPR027417">
    <property type="entry name" value="P-loop_NTPase"/>
</dbReference>
<dbReference type="RefSeq" id="WP_094849679.1">
    <property type="nucleotide sequence ID" value="NZ_NEVJ01000003.1"/>
</dbReference>
<dbReference type="AlphaFoldDB" id="A0A261R827"/>
<comment type="similarity">
    <text evidence="1">Belongs to the ABC transporter superfamily.</text>
</comment>
<dbReference type="CDD" id="cd03224">
    <property type="entry name" value="ABC_TM1139_LivF_branched"/>
    <property type="match status" value="1"/>
</dbReference>
<dbReference type="PROSITE" id="PS00211">
    <property type="entry name" value="ABC_TRANSPORTER_1"/>
    <property type="match status" value="1"/>
</dbReference>
<dbReference type="Proteomes" id="UP000216857">
    <property type="component" value="Unassembled WGS sequence"/>
</dbReference>
<dbReference type="SUPFAM" id="SSF52540">
    <property type="entry name" value="P-loop containing nucleoside triphosphate hydrolases"/>
    <property type="match status" value="1"/>
</dbReference>
<reference evidence="8" key="1">
    <citation type="submission" date="2017-05" db="EMBL/GenBank/DDBJ databases">
        <title>Complete and WGS of Bordetella genogroups.</title>
        <authorList>
            <person name="Spilker T."/>
            <person name="Lipuma J."/>
        </authorList>
    </citation>
    <scope>NUCLEOTIDE SEQUENCE</scope>
    <source>
        <strain evidence="8">AU21707</strain>
    </source>
</reference>
<dbReference type="InterPro" id="IPR052156">
    <property type="entry name" value="BCAA_Transport_ATP-bd_LivF"/>
</dbReference>
<keyword evidence="5 8" id="KW-0067">ATP-binding</keyword>
<comment type="caution">
    <text evidence="8">The sequence shown here is derived from an EMBL/GenBank/DDBJ whole genome shotgun (WGS) entry which is preliminary data.</text>
</comment>
<dbReference type="InterPro" id="IPR017871">
    <property type="entry name" value="ABC_transporter-like_CS"/>
</dbReference>
<gene>
    <name evidence="8" type="ORF">CAL26_27375</name>
</gene>
<evidence type="ECO:0000259" key="7">
    <source>
        <dbReference type="PROSITE" id="PS50893"/>
    </source>
</evidence>
<dbReference type="SMART" id="SM00382">
    <property type="entry name" value="AAA"/>
    <property type="match status" value="1"/>
</dbReference>
<name>A0A261R827_9BORD</name>
<keyword evidence="2" id="KW-0813">Transport</keyword>
<dbReference type="PROSITE" id="PS50893">
    <property type="entry name" value="ABC_TRANSPORTER_2"/>
    <property type="match status" value="1"/>
</dbReference>
<dbReference type="Pfam" id="PF00005">
    <property type="entry name" value="ABC_tran"/>
    <property type="match status" value="1"/>
</dbReference>
<evidence type="ECO:0000256" key="2">
    <source>
        <dbReference type="ARBA" id="ARBA00022448"/>
    </source>
</evidence>
<keyword evidence="6" id="KW-0029">Amino-acid transport</keyword>
<organism evidence="8 9">
    <name type="scientific">Bordetella genomosp. 9</name>
    <dbReference type="NCBI Taxonomy" id="1416803"/>
    <lineage>
        <taxon>Bacteria</taxon>
        <taxon>Pseudomonadati</taxon>
        <taxon>Pseudomonadota</taxon>
        <taxon>Betaproteobacteria</taxon>
        <taxon>Burkholderiales</taxon>
        <taxon>Alcaligenaceae</taxon>
        <taxon>Bordetella</taxon>
    </lineage>
</organism>